<evidence type="ECO:0000313" key="3">
    <source>
        <dbReference type="Proteomes" id="UP000198951"/>
    </source>
</evidence>
<proteinExistence type="predicted"/>
<organism evidence="2 3">
    <name type="scientific">Flavobacterium gillisiae</name>
    <dbReference type="NCBI Taxonomy" id="150146"/>
    <lineage>
        <taxon>Bacteria</taxon>
        <taxon>Pseudomonadati</taxon>
        <taxon>Bacteroidota</taxon>
        <taxon>Flavobacteriia</taxon>
        <taxon>Flavobacteriales</taxon>
        <taxon>Flavobacteriaceae</taxon>
        <taxon>Flavobacterium</taxon>
    </lineage>
</organism>
<accession>A0A1H4FKE8</accession>
<evidence type="ECO:0000313" key="2">
    <source>
        <dbReference type="EMBL" id="SEA96962.1"/>
    </source>
</evidence>
<dbReference type="Proteomes" id="UP000198951">
    <property type="component" value="Unassembled WGS sequence"/>
</dbReference>
<dbReference type="AlphaFoldDB" id="A0A1H4FKE8"/>
<name>A0A1H4FKE8_9FLAO</name>
<reference evidence="3" key="1">
    <citation type="submission" date="2016-10" db="EMBL/GenBank/DDBJ databases">
        <authorList>
            <person name="Varghese N."/>
            <person name="Submissions S."/>
        </authorList>
    </citation>
    <scope>NUCLEOTIDE SEQUENCE [LARGE SCALE GENOMIC DNA]</scope>
    <source>
        <strain evidence="3">DSM 22376</strain>
    </source>
</reference>
<protein>
    <submittedName>
        <fullName evidence="2">Uncharacterized protein</fullName>
    </submittedName>
</protein>
<dbReference type="RefSeq" id="WP_245712092.1">
    <property type="nucleotide sequence ID" value="NZ_FNRD01000013.1"/>
</dbReference>
<evidence type="ECO:0000256" key="1">
    <source>
        <dbReference type="SAM" id="SignalP"/>
    </source>
</evidence>
<feature type="signal peptide" evidence="1">
    <location>
        <begin position="1"/>
        <end position="21"/>
    </location>
</feature>
<keyword evidence="1" id="KW-0732">Signal</keyword>
<feature type="chain" id="PRO_5011575936" evidence="1">
    <location>
        <begin position="22"/>
        <end position="154"/>
    </location>
</feature>
<dbReference type="EMBL" id="FNRD01000013">
    <property type="protein sequence ID" value="SEA96962.1"/>
    <property type="molecule type" value="Genomic_DNA"/>
</dbReference>
<gene>
    <name evidence="2" type="ORF">SAMN05443667_113133</name>
</gene>
<keyword evidence="3" id="KW-1185">Reference proteome</keyword>
<sequence>MKTVKAALLLLIFSFVPNVNAQQARVSNDTQVETKHSVSYYQQRGLEDAQYEQKFEAKSKTEERTFWEEQKQYEKELKKNDRRGHRAYLQGKKEGYATHHDHCDSHCHHSEYWYQHAGYYYYEYREPRYENRSSRTTVSTQIGVSTPKVRLGIF</sequence>